<dbReference type="InterPro" id="IPR043129">
    <property type="entry name" value="ATPase_NBD"/>
</dbReference>
<dbReference type="Pfam" id="PF00480">
    <property type="entry name" value="ROK"/>
    <property type="match status" value="1"/>
</dbReference>
<feature type="domain" description="HTH marR-type" evidence="2">
    <location>
        <begin position="23"/>
        <end position="73"/>
    </location>
</feature>
<dbReference type="InterPro" id="IPR000600">
    <property type="entry name" value="ROK"/>
</dbReference>
<dbReference type="SUPFAM" id="SSF53067">
    <property type="entry name" value="Actin-like ATPase domain"/>
    <property type="match status" value="1"/>
</dbReference>
<keyword evidence="4" id="KW-1185">Reference proteome</keyword>
<dbReference type="AlphaFoldDB" id="A0A0H2L4G3"/>
<dbReference type="GO" id="GO:0003700">
    <property type="term" value="F:DNA-binding transcription factor activity"/>
    <property type="evidence" value="ECO:0007669"/>
    <property type="project" value="InterPro"/>
</dbReference>
<dbReference type="PATRIC" id="fig|264251.5.peg.1818"/>
<dbReference type="RefSeq" id="WP_047232533.1">
    <property type="nucleotide sequence ID" value="NZ_JNBQ01000007.1"/>
</dbReference>
<dbReference type="CDD" id="cd00090">
    <property type="entry name" value="HTH_ARSR"/>
    <property type="match status" value="1"/>
</dbReference>
<dbReference type="PANTHER" id="PTHR18964">
    <property type="entry name" value="ROK (REPRESSOR, ORF, KINASE) FAMILY"/>
    <property type="match status" value="1"/>
</dbReference>
<dbReference type="InterPro" id="IPR036388">
    <property type="entry name" value="WH-like_DNA-bd_sf"/>
</dbReference>
<evidence type="ECO:0000259" key="2">
    <source>
        <dbReference type="Pfam" id="PF12802"/>
    </source>
</evidence>
<sequence>MTAPPSSRIPGTPGLLRTINDRAALELLLDAGPLTRSQIGDSTGVSRPTASQIVARLEQSGLIEPTGSVQGARGPQATQYAARTDVLVGLALDVVPDGVRASVVDALGRTLGETTVAAGPDRAAATDVRTARDEACAEAGIPVARVATAVVGVQAAVAPRTGDIALVGELPGWPREGLRGHLEDALGIDVRVENDVNLAAIAERDAGRDEQSFALLWLGEGIGMGAWLDGRVHHGTSGGAGEIGYLPVPAAGIDDSVNVQDLVGGLRLVELCARAGVPGVTEGTPYAAAVAAVREHRDTDAVHELVHDLARRVTIVLQPVVAILEPDAVVLGGPTGVACGDELAEATAAVLRGTDQRTGAVVASAVPELAVLRGARSVVAQDVRTLLLTAAGRPDHRVGASPVPG</sequence>
<dbReference type="InterPro" id="IPR011991">
    <property type="entry name" value="ArsR-like_HTH"/>
</dbReference>
<dbReference type="Proteomes" id="UP000035265">
    <property type="component" value="Unassembled WGS sequence"/>
</dbReference>
<dbReference type="Gene3D" id="3.30.420.40">
    <property type="match status" value="2"/>
</dbReference>
<dbReference type="Pfam" id="PF12802">
    <property type="entry name" value="MarR_2"/>
    <property type="match status" value="1"/>
</dbReference>
<comment type="caution">
    <text evidence="3">The sequence shown here is derived from an EMBL/GenBank/DDBJ whole genome shotgun (WGS) entry which is preliminary data.</text>
</comment>
<dbReference type="SUPFAM" id="SSF46785">
    <property type="entry name" value="Winged helix' DNA-binding domain"/>
    <property type="match status" value="1"/>
</dbReference>
<protein>
    <recommendedName>
        <fullName evidence="2">HTH marR-type domain-containing protein</fullName>
    </recommendedName>
</protein>
<dbReference type="PANTHER" id="PTHR18964:SF149">
    <property type="entry name" value="BIFUNCTIONAL UDP-N-ACETYLGLUCOSAMINE 2-EPIMERASE_N-ACETYLMANNOSAMINE KINASE"/>
    <property type="match status" value="1"/>
</dbReference>
<dbReference type="InterPro" id="IPR036390">
    <property type="entry name" value="WH_DNA-bd_sf"/>
</dbReference>
<name>A0A0H2L4G3_9MICO</name>
<proteinExistence type="inferred from homology"/>
<accession>A0A0H2L4G3</accession>
<reference evidence="3 4" key="1">
    <citation type="submission" date="2014-05" db="EMBL/GenBank/DDBJ databases">
        <title>Cellulosimicrobium funkei U11 genome.</title>
        <authorList>
            <person name="Hu C."/>
            <person name="Gong Y."/>
            <person name="Wan W."/>
            <person name="Jiang M."/>
        </authorList>
    </citation>
    <scope>NUCLEOTIDE SEQUENCE [LARGE SCALE GENOMIC DNA]</scope>
    <source>
        <strain evidence="3 4">U11</strain>
    </source>
</reference>
<dbReference type="Gene3D" id="1.10.10.10">
    <property type="entry name" value="Winged helix-like DNA-binding domain superfamily/Winged helix DNA-binding domain"/>
    <property type="match status" value="1"/>
</dbReference>
<gene>
    <name evidence="3" type="ORF">FB00_08940</name>
</gene>
<evidence type="ECO:0000256" key="1">
    <source>
        <dbReference type="ARBA" id="ARBA00006479"/>
    </source>
</evidence>
<organism evidence="3 4">
    <name type="scientific">Cellulosimicrobium funkei</name>
    <dbReference type="NCBI Taxonomy" id="264251"/>
    <lineage>
        <taxon>Bacteria</taxon>
        <taxon>Bacillati</taxon>
        <taxon>Actinomycetota</taxon>
        <taxon>Actinomycetes</taxon>
        <taxon>Micrococcales</taxon>
        <taxon>Promicromonosporaceae</taxon>
        <taxon>Cellulosimicrobium</taxon>
    </lineage>
</organism>
<evidence type="ECO:0000313" key="3">
    <source>
        <dbReference type="EMBL" id="KLN35042.1"/>
    </source>
</evidence>
<dbReference type="STRING" id="264251.FB00_08940"/>
<comment type="similarity">
    <text evidence="1">Belongs to the ROK (NagC/XylR) family.</text>
</comment>
<dbReference type="InterPro" id="IPR000835">
    <property type="entry name" value="HTH_MarR-typ"/>
</dbReference>
<evidence type="ECO:0000313" key="4">
    <source>
        <dbReference type="Proteomes" id="UP000035265"/>
    </source>
</evidence>
<dbReference type="EMBL" id="JNBQ01000007">
    <property type="protein sequence ID" value="KLN35042.1"/>
    <property type="molecule type" value="Genomic_DNA"/>
</dbReference>